<comment type="subunit">
    <text evidence="8">Homodimer.</text>
</comment>
<dbReference type="InterPro" id="IPR036291">
    <property type="entry name" value="NAD(P)-bd_dom_sf"/>
</dbReference>
<evidence type="ECO:0000313" key="17">
    <source>
        <dbReference type="EMBL" id="PFG29497.1"/>
    </source>
</evidence>
<evidence type="ECO:0000256" key="1">
    <source>
        <dbReference type="ARBA" id="ARBA00005059"/>
    </source>
</evidence>
<dbReference type="NCBIfam" id="TIGR01035">
    <property type="entry name" value="hemA"/>
    <property type="match status" value="1"/>
</dbReference>
<evidence type="ECO:0000256" key="7">
    <source>
        <dbReference type="ARBA" id="ARBA00047464"/>
    </source>
</evidence>
<evidence type="ECO:0000313" key="18">
    <source>
        <dbReference type="Proteomes" id="UP000221369"/>
    </source>
</evidence>
<reference evidence="17 18" key="1">
    <citation type="submission" date="2017-10" db="EMBL/GenBank/DDBJ databases">
        <title>Sequencing the genomes of 1000 actinobacteria strains.</title>
        <authorList>
            <person name="Klenk H.-P."/>
        </authorList>
    </citation>
    <scope>NUCLEOTIDE SEQUENCE [LARGE SCALE GENOMIC DNA]</scope>
    <source>
        <strain evidence="17 18">DSM 21798</strain>
    </source>
</reference>
<proteinExistence type="inferred from homology"/>
<evidence type="ECO:0000259" key="16">
    <source>
        <dbReference type="Pfam" id="PF05201"/>
    </source>
</evidence>
<evidence type="ECO:0000256" key="3">
    <source>
        <dbReference type="ARBA" id="ARBA00012970"/>
    </source>
</evidence>
<comment type="function">
    <text evidence="8">Catalyzes the NADPH-dependent reduction of glutamyl-tRNA(Glu) to glutamate 1-semialdehyde (GSA).</text>
</comment>
<dbReference type="Gene3D" id="3.30.460.30">
    <property type="entry name" value="Glutamyl-tRNA reductase, N-terminal domain"/>
    <property type="match status" value="1"/>
</dbReference>
<dbReference type="SUPFAM" id="SSF51735">
    <property type="entry name" value="NAD(P)-binding Rossmann-fold domains"/>
    <property type="match status" value="1"/>
</dbReference>
<dbReference type="PROSITE" id="PS00747">
    <property type="entry name" value="GLUTR"/>
    <property type="match status" value="1"/>
</dbReference>
<gene>
    <name evidence="8" type="primary">hemA</name>
    <name evidence="17" type="ORF">ATJ78_0403</name>
</gene>
<dbReference type="HAMAP" id="MF_00087">
    <property type="entry name" value="Glu_tRNA_reductase"/>
    <property type="match status" value="1"/>
</dbReference>
<dbReference type="EC" id="1.2.1.70" evidence="3 8"/>
<feature type="domain" description="Tetrapyrrole biosynthesis glutamyl-tRNA reductase dimerisation" evidence="14">
    <location>
        <begin position="343"/>
        <end position="435"/>
    </location>
</feature>
<dbReference type="Pfam" id="PF00745">
    <property type="entry name" value="GlutR_dimer"/>
    <property type="match status" value="1"/>
</dbReference>
<sequence>MSLTASHKNASFDLLEHLSSQADANAVVSRVTESSDVVKGGILVSTCNRFELYVDVDDQRPDAVAHALREATSAVADECDLPAETLSSTWHVTTEHGTAEHLFSVASGLESVVVGEGEIAGQVRRSLERARAAGTTTSDLERLFQHASKTSRGVKNRTPLGRAGRSIVRLGLELASSRVADWAAARVLLVGTGAYAGASLAALRDRGVTDVRVFSPSGRGAKFAANHGIALVEPDELHTAIASSDVVVTCTVTEGYVLDAELLQRARIDFALSHTKAHVHDALHRDETPGCPVNHDAYQLVIDLGLPRNVNPDVGGVYGVELLDLETIRIHAPLEELQATDTARAIVTTAARNFARSAAEESLTPAVVALRRNAHRVLDEEIARVQRTDPDGVAAAALRHMMGRLLHKPTTRARDFARDGEHDRYIDALGVLFDIEVETDADAAAQRAADDEAAS</sequence>
<protein>
    <recommendedName>
        <fullName evidence="3 8">Glutamyl-tRNA reductase</fullName>
        <shortName evidence="8">GluTR</shortName>
        <ecNumber evidence="3 8">1.2.1.70</ecNumber>
    </recommendedName>
</protein>
<comment type="domain">
    <text evidence="8">Possesses an unusual extended V-shaped dimeric structure with each monomer consisting of three distinct domains arranged along a curved 'spinal' alpha-helix. The N-terminal catalytic domain specifically recognizes the glutamate moiety of the substrate. The second domain is the NADPH-binding domain, and the third C-terminal domain is responsible for dimerization.</text>
</comment>
<dbReference type="GO" id="GO:0019353">
    <property type="term" value="P:protoporphyrinogen IX biosynthetic process from glutamate"/>
    <property type="evidence" value="ECO:0007669"/>
    <property type="project" value="TreeGrafter"/>
</dbReference>
<evidence type="ECO:0000256" key="10">
    <source>
        <dbReference type="PIRSR" id="PIRSR000445-2"/>
    </source>
</evidence>
<dbReference type="SUPFAM" id="SSF69742">
    <property type="entry name" value="Glutamyl tRNA-reductase catalytic, N-terminal domain"/>
    <property type="match status" value="1"/>
</dbReference>
<dbReference type="EMBL" id="PDJE01000001">
    <property type="protein sequence ID" value="PFG29497.1"/>
    <property type="molecule type" value="Genomic_DNA"/>
</dbReference>
<evidence type="ECO:0000259" key="15">
    <source>
        <dbReference type="Pfam" id="PF01488"/>
    </source>
</evidence>
<dbReference type="InterPro" id="IPR000343">
    <property type="entry name" value="4pyrrol_synth_GluRdtase"/>
</dbReference>
<evidence type="ECO:0000256" key="6">
    <source>
        <dbReference type="ARBA" id="ARBA00023244"/>
    </source>
</evidence>
<name>A0A2A9DRT2_9MICO</name>
<feature type="binding site" evidence="8 10">
    <location>
        <position position="122"/>
    </location>
    <ligand>
        <name>substrate</name>
    </ligand>
</feature>
<evidence type="ECO:0000259" key="14">
    <source>
        <dbReference type="Pfam" id="PF00745"/>
    </source>
</evidence>
<dbReference type="PANTHER" id="PTHR43013">
    <property type="entry name" value="GLUTAMYL-TRNA REDUCTASE"/>
    <property type="match status" value="1"/>
</dbReference>
<dbReference type="RefSeq" id="WP_245836367.1">
    <property type="nucleotide sequence ID" value="NZ_PDJE01000001.1"/>
</dbReference>
<evidence type="ECO:0000256" key="13">
    <source>
        <dbReference type="RuleBase" id="RU000584"/>
    </source>
</evidence>
<dbReference type="Pfam" id="PF01488">
    <property type="entry name" value="Shikimate_DH"/>
    <property type="match status" value="1"/>
</dbReference>
<feature type="binding site" evidence="8 10">
    <location>
        <position position="111"/>
    </location>
    <ligand>
        <name>substrate</name>
    </ligand>
</feature>
<feature type="binding site" evidence="8 11">
    <location>
        <begin position="191"/>
        <end position="196"/>
    </location>
    <ligand>
        <name>NADP(+)</name>
        <dbReference type="ChEBI" id="CHEBI:58349"/>
    </ligand>
</feature>
<dbReference type="InterPro" id="IPR036453">
    <property type="entry name" value="GluRdtase_dimer_dom_sf"/>
</dbReference>
<keyword evidence="6 8" id="KW-0627">Porphyrin biosynthesis</keyword>
<dbReference type="GO" id="GO:0008883">
    <property type="term" value="F:glutamyl-tRNA reductase activity"/>
    <property type="evidence" value="ECO:0007669"/>
    <property type="project" value="UniProtKB-UniRule"/>
</dbReference>
<comment type="pathway">
    <text evidence="1 8 13">Porphyrin-containing compound metabolism; protoporphyrin-IX biosynthesis; 5-aminolevulinate from L-glutamyl-tRNA(Glu): step 1/2.</text>
</comment>
<comment type="caution">
    <text evidence="17">The sequence shown here is derived from an EMBL/GenBank/DDBJ whole genome shotgun (WGS) entry which is preliminary data.</text>
</comment>
<feature type="site" description="Important for activity" evidence="8 12">
    <location>
        <position position="101"/>
    </location>
</feature>
<dbReference type="InterPro" id="IPR015896">
    <property type="entry name" value="4pyrrol_synth_GluRdtase_dimer"/>
</dbReference>
<evidence type="ECO:0000256" key="5">
    <source>
        <dbReference type="ARBA" id="ARBA00023002"/>
    </source>
</evidence>
<dbReference type="InterPro" id="IPR015895">
    <property type="entry name" value="4pyrrol_synth_GluRdtase_N"/>
</dbReference>
<feature type="domain" description="Quinate/shikimate 5-dehydrogenase/glutamyl-tRNA reductase" evidence="15">
    <location>
        <begin position="173"/>
        <end position="266"/>
    </location>
</feature>
<evidence type="ECO:0000256" key="12">
    <source>
        <dbReference type="PIRSR" id="PIRSR000445-4"/>
    </source>
</evidence>
<keyword evidence="4 8" id="KW-0521">NADP</keyword>
<dbReference type="InterPro" id="IPR006151">
    <property type="entry name" value="Shikm_DH/Glu-tRNA_Rdtase"/>
</dbReference>
<feature type="binding site" evidence="8 10">
    <location>
        <begin position="116"/>
        <end position="118"/>
    </location>
    <ligand>
        <name>substrate</name>
    </ligand>
</feature>
<evidence type="ECO:0000256" key="2">
    <source>
        <dbReference type="ARBA" id="ARBA00005916"/>
    </source>
</evidence>
<feature type="binding site" evidence="8 10">
    <location>
        <begin position="46"/>
        <end position="49"/>
    </location>
    <ligand>
        <name>substrate</name>
    </ligand>
</feature>
<feature type="active site" description="Nucleophile" evidence="8 9">
    <location>
        <position position="47"/>
    </location>
</feature>
<comment type="similarity">
    <text evidence="2 8 13">Belongs to the glutamyl-tRNA reductase family.</text>
</comment>
<dbReference type="PIRSF" id="PIRSF000445">
    <property type="entry name" value="4pyrrol_synth_GluRdtase"/>
    <property type="match status" value="1"/>
</dbReference>
<dbReference type="InterPro" id="IPR036343">
    <property type="entry name" value="GluRdtase_N_sf"/>
</dbReference>
<evidence type="ECO:0000256" key="4">
    <source>
        <dbReference type="ARBA" id="ARBA00022857"/>
    </source>
</evidence>
<organism evidence="17 18">
    <name type="scientific">Paramicrobacterium agarici</name>
    <dbReference type="NCBI Taxonomy" id="630514"/>
    <lineage>
        <taxon>Bacteria</taxon>
        <taxon>Bacillati</taxon>
        <taxon>Actinomycetota</taxon>
        <taxon>Actinomycetes</taxon>
        <taxon>Micrococcales</taxon>
        <taxon>Microbacteriaceae</taxon>
        <taxon>Paramicrobacterium</taxon>
    </lineage>
</organism>
<dbReference type="InterPro" id="IPR018214">
    <property type="entry name" value="GluRdtase_CS"/>
</dbReference>
<comment type="miscellaneous">
    <text evidence="8">During catalysis, the active site Cys acts as a nucleophile attacking the alpha-carbonyl group of tRNA-bound glutamate with the formation of a thioester intermediate between enzyme and glutamate, and the concomitant release of tRNA(Glu). The thioester intermediate is finally reduced by direct hydride transfer from NADPH, to form the product GSA.</text>
</comment>
<dbReference type="NCBIfam" id="NF000750">
    <property type="entry name" value="PRK00045.3-4"/>
    <property type="match status" value="1"/>
</dbReference>
<dbReference type="Pfam" id="PF05201">
    <property type="entry name" value="GlutR_N"/>
    <property type="match status" value="1"/>
</dbReference>
<dbReference type="SUPFAM" id="SSF69075">
    <property type="entry name" value="Glutamyl tRNA-reductase dimerization domain"/>
    <property type="match status" value="1"/>
</dbReference>
<evidence type="ECO:0000256" key="11">
    <source>
        <dbReference type="PIRSR" id="PIRSR000445-3"/>
    </source>
</evidence>
<dbReference type="AlphaFoldDB" id="A0A2A9DRT2"/>
<evidence type="ECO:0000256" key="8">
    <source>
        <dbReference type="HAMAP-Rule" id="MF_00087"/>
    </source>
</evidence>
<dbReference type="GO" id="GO:0050661">
    <property type="term" value="F:NADP binding"/>
    <property type="evidence" value="ECO:0007669"/>
    <property type="project" value="InterPro"/>
</dbReference>
<evidence type="ECO:0000256" key="9">
    <source>
        <dbReference type="PIRSR" id="PIRSR000445-1"/>
    </source>
</evidence>
<dbReference type="Gene3D" id="3.40.50.720">
    <property type="entry name" value="NAD(P)-binding Rossmann-like Domain"/>
    <property type="match status" value="1"/>
</dbReference>
<dbReference type="UniPathway" id="UPA00251">
    <property type="reaction ID" value="UER00316"/>
</dbReference>
<dbReference type="PANTHER" id="PTHR43013:SF1">
    <property type="entry name" value="GLUTAMYL-TRNA REDUCTASE"/>
    <property type="match status" value="1"/>
</dbReference>
<comment type="catalytic activity">
    <reaction evidence="7 8 13">
        <text>(S)-4-amino-5-oxopentanoate + tRNA(Glu) + NADP(+) = L-glutamyl-tRNA(Glu) + NADPH + H(+)</text>
        <dbReference type="Rhea" id="RHEA:12344"/>
        <dbReference type="Rhea" id="RHEA-COMP:9663"/>
        <dbReference type="Rhea" id="RHEA-COMP:9680"/>
        <dbReference type="ChEBI" id="CHEBI:15378"/>
        <dbReference type="ChEBI" id="CHEBI:57501"/>
        <dbReference type="ChEBI" id="CHEBI:57783"/>
        <dbReference type="ChEBI" id="CHEBI:58349"/>
        <dbReference type="ChEBI" id="CHEBI:78442"/>
        <dbReference type="ChEBI" id="CHEBI:78520"/>
        <dbReference type="EC" id="1.2.1.70"/>
    </reaction>
</comment>
<dbReference type="Proteomes" id="UP000221369">
    <property type="component" value="Unassembled WGS sequence"/>
</dbReference>
<keyword evidence="18" id="KW-1185">Reference proteome</keyword>
<accession>A0A2A9DRT2</accession>
<keyword evidence="5 8" id="KW-0560">Oxidoreductase</keyword>
<feature type="domain" description="Glutamyl-tRNA reductase N-terminal" evidence="16">
    <location>
        <begin position="4"/>
        <end position="158"/>
    </location>
</feature>